<reference evidence="3 4" key="1">
    <citation type="submission" date="2023-08" db="EMBL/GenBank/DDBJ databases">
        <title>Black Yeasts Isolated from many extreme environments.</title>
        <authorList>
            <person name="Coleine C."/>
            <person name="Stajich J.E."/>
            <person name="Selbmann L."/>
        </authorList>
    </citation>
    <scope>NUCLEOTIDE SEQUENCE [LARGE SCALE GENOMIC DNA]</scope>
    <source>
        <strain evidence="3 4">CCFEE 5885</strain>
    </source>
</reference>
<evidence type="ECO:0000313" key="3">
    <source>
        <dbReference type="EMBL" id="KAK5095188.1"/>
    </source>
</evidence>
<keyword evidence="1" id="KW-0175">Coiled coil</keyword>
<dbReference type="EMBL" id="JAVRRG010000029">
    <property type="protein sequence ID" value="KAK5095188.1"/>
    <property type="molecule type" value="Genomic_DNA"/>
</dbReference>
<feature type="compositionally biased region" description="Polar residues" evidence="2">
    <location>
        <begin position="69"/>
        <end position="92"/>
    </location>
</feature>
<organism evidence="3 4">
    <name type="scientific">Lithohypha guttulata</name>
    <dbReference type="NCBI Taxonomy" id="1690604"/>
    <lineage>
        <taxon>Eukaryota</taxon>
        <taxon>Fungi</taxon>
        <taxon>Dikarya</taxon>
        <taxon>Ascomycota</taxon>
        <taxon>Pezizomycotina</taxon>
        <taxon>Eurotiomycetes</taxon>
        <taxon>Chaetothyriomycetidae</taxon>
        <taxon>Chaetothyriales</taxon>
        <taxon>Trichomeriaceae</taxon>
        <taxon>Lithohypha</taxon>
    </lineage>
</organism>
<gene>
    <name evidence="3" type="ORF">LTR24_003155</name>
</gene>
<feature type="compositionally biased region" description="Basic and acidic residues" evidence="2">
    <location>
        <begin position="32"/>
        <end position="46"/>
    </location>
</feature>
<comment type="caution">
    <text evidence="3">The sequence shown here is derived from an EMBL/GenBank/DDBJ whole genome shotgun (WGS) entry which is preliminary data.</text>
</comment>
<evidence type="ECO:0000256" key="2">
    <source>
        <dbReference type="SAM" id="MobiDB-lite"/>
    </source>
</evidence>
<protein>
    <submittedName>
        <fullName evidence="3">Uncharacterized protein</fullName>
    </submittedName>
</protein>
<feature type="coiled-coil region" evidence="1">
    <location>
        <begin position="145"/>
        <end position="172"/>
    </location>
</feature>
<dbReference type="Proteomes" id="UP001345013">
    <property type="component" value="Unassembled WGS sequence"/>
</dbReference>
<keyword evidence="4" id="KW-1185">Reference proteome</keyword>
<feature type="compositionally biased region" description="Polar residues" evidence="2">
    <location>
        <begin position="101"/>
        <end position="121"/>
    </location>
</feature>
<sequence>MADKAQKHMSPADTPPTSPTDFDYPKPIQRRVHIDDNGVHDFDFGRRQSSPAPKKLQKFSRRSVGGNGQRSISSMTEINHNRQQSSDGSDSASIRKRLSSFLPSGNTLHKSNSGKSQTSVEVQEDPLPDTKKELEIRLNYHLSELDLLKRTIQAANDVIRQQRERFEILQTRSTADMKYAMLKQEQMIGIARKNRDSYVDFVAFHRRQLERIKYRRIEIETDAGLQPTLPEVYKQMWGDEEWGRLFVP</sequence>
<evidence type="ECO:0000313" key="4">
    <source>
        <dbReference type="Proteomes" id="UP001345013"/>
    </source>
</evidence>
<evidence type="ECO:0000256" key="1">
    <source>
        <dbReference type="SAM" id="Coils"/>
    </source>
</evidence>
<name>A0ABR0KGM0_9EURO</name>
<feature type="region of interest" description="Disordered" evidence="2">
    <location>
        <begin position="1"/>
        <end position="127"/>
    </location>
</feature>
<accession>A0ABR0KGM0</accession>
<proteinExistence type="predicted"/>